<feature type="compositionally biased region" description="Acidic residues" evidence="1">
    <location>
        <begin position="370"/>
        <end position="381"/>
    </location>
</feature>
<sequence length="688" mass="77200">MEGFEKGFSASKSTASPKRSITGSGENNENDSNQEQSNSNSKFHNHKKVVVKHFMSPTISAASKAAAPRKKILAERNENSSVSDDENKKRGSRNSGISHSDLSSSRVVSWYSRHESDEEGDINSVDDSSVKAYDPLTNYLSPRPKYLRFNPNKRIEILNRIEKEEKELNSSSDSQEVDVEEESSVENVKGIEKVEKSTEKEDGNMNNDYDEEEEEEELEEERGWCLRGLLKVILTLIACLLSTSYICSMNSPITSPTQQAISNLKDSYLMIKKQTIEGFTMKIREAGFFKMGEEDNYGEVEEIEIDEEDETGETEENIEEDIVEDEANLEEHDEELGGNEIERVRDGEIENIEEEIVEDEANLEGRDEELGGNENENDAEIEGVRDSEIESKLEKVEQLLGEKTDESGTFCLEKENEASYDDLNEDNIHKIEAEIAGGGEVEYETEQLDEKTDQSEEIIGSHEKSTDSGHEEIGNDAKGEIEKMGWNNNTSAIIGVSIVSTVLTSLAFIYRSKKTIRTIDKESRPVLKPHKFSVEEQVTPVLPKKKIEFSARPEELNRHIGALPEKKIEFSARPKEFNHHTGAPTVELIGEFVVGQMSSLRIGERKHEMNGSEERNASSFLKQAQPASTPAKLSEHEYSTTNSPSYGSFTTTEKKISKKEGGRSGEPVIDTPVRRSTRIRNRAAVTSP</sequence>
<feature type="compositionally biased region" description="Acidic residues" evidence="1">
    <location>
        <begin position="175"/>
        <end position="184"/>
    </location>
</feature>
<organism evidence="2 3">
    <name type="scientific">Buddleja alternifolia</name>
    <dbReference type="NCBI Taxonomy" id="168488"/>
    <lineage>
        <taxon>Eukaryota</taxon>
        <taxon>Viridiplantae</taxon>
        <taxon>Streptophyta</taxon>
        <taxon>Embryophyta</taxon>
        <taxon>Tracheophyta</taxon>
        <taxon>Spermatophyta</taxon>
        <taxon>Magnoliopsida</taxon>
        <taxon>eudicotyledons</taxon>
        <taxon>Gunneridae</taxon>
        <taxon>Pentapetalae</taxon>
        <taxon>asterids</taxon>
        <taxon>lamiids</taxon>
        <taxon>Lamiales</taxon>
        <taxon>Scrophulariaceae</taxon>
        <taxon>Buddlejeae</taxon>
        <taxon>Buddleja</taxon>
    </lineage>
</organism>
<feature type="compositionally biased region" description="Low complexity" evidence="1">
    <location>
        <begin position="98"/>
        <end position="111"/>
    </location>
</feature>
<keyword evidence="3" id="KW-1185">Reference proteome</keyword>
<feature type="region of interest" description="Disordered" evidence="1">
    <location>
        <begin position="359"/>
        <end position="387"/>
    </location>
</feature>
<feature type="compositionally biased region" description="Polar residues" evidence="1">
    <location>
        <begin position="639"/>
        <end position="651"/>
    </location>
</feature>
<reference evidence="2" key="1">
    <citation type="submission" date="2019-10" db="EMBL/GenBank/DDBJ databases">
        <authorList>
            <person name="Zhang R."/>
            <person name="Pan Y."/>
            <person name="Wang J."/>
            <person name="Ma R."/>
            <person name="Yu S."/>
        </authorList>
    </citation>
    <scope>NUCLEOTIDE SEQUENCE</scope>
    <source>
        <strain evidence="2">LA-IB0</strain>
        <tissue evidence="2">Leaf</tissue>
    </source>
</reference>
<dbReference type="PANTHER" id="PTHR34775">
    <property type="entry name" value="TRANSMEMBRANE PROTEIN"/>
    <property type="match status" value="1"/>
</dbReference>
<dbReference type="Proteomes" id="UP000826271">
    <property type="component" value="Unassembled WGS sequence"/>
</dbReference>
<comment type="caution">
    <text evidence="2">The sequence shown here is derived from an EMBL/GenBank/DDBJ whole genome shotgun (WGS) entry which is preliminary data.</text>
</comment>
<feature type="compositionally biased region" description="Basic and acidic residues" evidence="1">
    <location>
        <begin position="189"/>
        <end position="203"/>
    </location>
</feature>
<protein>
    <submittedName>
        <fullName evidence="2">Uncharacterized protein</fullName>
    </submittedName>
</protein>
<dbReference type="AlphaFoldDB" id="A0AAV6XHZ1"/>
<feature type="compositionally biased region" description="Basic and acidic residues" evidence="1">
    <location>
        <begin position="607"/>
        <end position="616"/>
    </location>
</feature>
<evidence type="ECO:0000313" key="2">
    <source>
        <dbReference type="EMBL" id="KAG8380032.1"/>
    </source>
</evidence>
<feature type="region of interest" description="Disordered" evidence="1">
    <location>
        <begin position="1"/>
        <end position="129"/>
    </location>
</feature>
<feature type="compositionally biased region" description="Polar residues" evidence="1">
    <location>
        <begin position="617"/>
        <end position="628"/>
    </location>
</feature>
<evidence type="ECO:0000256" key="1">
    <source>
        <dbReference type="SAM" id="MobiDB-lite"/>
    </source>
</evidence>
<feature type="region of interest" description="Disordered" evidence="1">
    <location>
        <begin position="165"/>
        <end position="215"/>
    </location>
</feature>
<gene>
    <name evidence="2" type="ORF">BUALT_Bualt07G0151300</name>
</gene>
<dbReference type="PANTHER" id="PTHR34775:SF6">
    <property type="entry name" value="TRANSMEMBRANE PROTEIN"/>
    <property type="match status" value="1"/>
</dbReference>
<dbReference type="EMBL" id="WHWC01000007">
    <property type="protein sequence ID" value="KAG8380032.1"/>
    <property type="molecule type" value="Genomic_DNA"/>
</dbReference>
<feature type="region of interest" description="Disordered" evidence="1">
    <location>
        <begin position="607"/>
        <end position="688"/>
    </location>
</feature>
<feature type="compositionally biased region" description="Polar residues" evidence="1">
    <location>
        <begin position="10"/>
        <end position="22"/>
    </location>
</feature>
<name>A0AAV6XHZ1_9LAMI</name>
<proteinExistence type="predicted"/>
<evidence type="ECO:0000313" key="3">
    <source>
        <dbReference type="Proteomes" id="UP000826271"/>
    </source>
</evidence>
<feature type="compositionally biased region" description="Basic and acidic residues" evidence="1">
    <location>
        <begin position="652"/>
        <end position="663"/>
    </location>
</feature>
<feature type="compositionally biased region" description="Low complexity" evidence="1">
    <location>
        <begin position="23"/>
        <end position="41"/>
    </location>
</feature>
<accession>A0AAV6XHZ1</accession>